<comment type="caution">
    <text evidence="1">The sequence shown here is derived from an EMBL/GenBank/DDBJ whole genome shotgun (WGS) entry which is preliminary data.</text>
</comment>
<dbReference type="Proteomes" id="UP001060215">
    <property type="component" value="Chromosome 13"/>
</dbReference>
<gene>
    <name evidence="1" type="ORF">LOK49_LG12G02227</name>
</gene>
<reference evidence="1 2" key="1">
    <citation type="journal article" date="2022" name="Plant J.">
        <title>Chromosome-level genome of Camellia lanceoleosa provides a valuable resource for understanding genome evolution and self-incompatibility.</title>
        <authorList>
            <person name="Gong W."/>
            <person name="Xiao S."/>
            <person name="Wang L."/>
            <person name="Liao Z."/>
            <person name="Chang Y."/>
            <person name="Mo W."/>
            <person name="Hu G."/>
            <person name="Li W."/>
            <person name="Zhao G."/>
            <person name="Zhu H."/>
            <person name="Hu X."/>
            <person name="Ji K."/>
            <person name="Xiang X."/>
            <person name="Song Q."/>
            <person name="Yuan D."/>
            <person name="Jin S."/>
            <person name="Zhang L."/>
        </authorList>
    </citation>
    <scope>NUCLEOTIDE SEQUENCE [LARGE SCALE GENOMIC DNA]</scope>
    <source>
        <strain evidence="1">SQ_2022a</strain>
    </source>
</reference>
<sequence length="174" mass="19387">MIQADRSFHNLVLKMHMKFPYSNDLADVLVVERFLEKGMISKLLYRCKIHFSWSLYVSDHVAVSLPGGRILVSAGSMASLHSASQLYILDPNDEKPTWRLLNVLGRPLRFAWGHSISVVGGRRAIVLGGQTGEEAIKHFSKGLFHMGLILCGLDGTHIGSLYLSNLVVRASIDW</sequence>
<protein>
    <submittedName>
        <fullName evidence="1">Adagio-like protein 1</fullName>
    </submittedName>
</protein>
<keyword evidence="2" id="KW-1185">Reference proteome</keyword>
<evidence type="ECO:0000313" key="1">
    <source>
        <dbReference type="EMBL" id="KAI7992195.1"/>
    </source>
</evidence>
<evidence type="ECO:0000313" key="2">
    <source>
        <dbReference type="Proteomes" id="UP001060215"/>
    </source>
</evidence>
<proteinExistence type="predicted"/>
<accession>A0ACC0FTW7</accession>
<name>A0ACC0FTW7_9ERIC</name>
<organism evidence="1 2">
    <name type="scientific">Camellia lanceoleosa</name>
    <dbReference type="NCBI Taxonomy" id="1840588"/>
    <lineage>
        <taxon>Eukaryota</taxon>
        <taxon>Viridiplantae</taxon>
        <taxon>Streptophyta</taxon>
        <taxon>Embryophyta</taxon>
        <taxon>Tracheophyta</taxon>
        <taxon>Spermatophyta</taxon>
        <taxon>Magnoliopsida</taxon>
        <taxon>eudicotyledons</taxon>
        <taxon>Gunneridae</taxon>
        <taxon>Pentapetalae</taxon>
        <taxon>asterids</taxon>
        <taxon>Ericales</taxon>
        <taxon>Theaceae</taxon>
        <taxon>Camellia</taxon>
    </lineage>
</organism>
<dbReference type="EMBL" id="CM045770">
    <property type="protein sequence ID" value="KAI7992195.1"/>
    <property type="molecule type" value="Genomic_DNA"/>
</dbReference>